<keyword evidence="4" id="KW-1185">Reference proteome</keyword>
<proteinExistence type="predicted"/>
<evidence type="ECO:0000313" key="4">
    <source>
        <dbReference type="Proteomes" id="UP001159428"/>
    </source>
</evidence>
<evidence type="ECO:0000256" key="1">
    <source>
        <dbReference type="SAM" id="MobiDB-lite"/>
    </source>
</evidence>
<evidence type="ECO:0000313" key="3">
    <source>
        <dbReference type="EMBL" id="CAH3045763.1"/>
    </source>
</evidence>
<dbReference type="Proteomes" id="UP001159428">
    <property type="component" value="Unassembled WGS sequence"/>
</dbReference>
<keyword evidence="2" id="KW-0812">Transmembrane</keyword>
<accession>A0AAU9W4G2</accession>
<dbReference type="AlphaFoldDB" id="A0AAU9W4G2"/>
<evidence type="ECO:0000256" key="2">
    <source>
        <dbReference type="SAM" id="Phobius"/>
    </source>
</evidence>
<keyword evidence="2" id="KW-0472">Membrane</keyword>
<name>A0AAU9W4G2_9CNID</name>
<sequence>MAISNAFNVIGRFQNGEYRCYKDGFLTETECQEHFSLTVNGSSDIIIAMRNISDDHFKSYLISVYGGPDDKIETLWITVCKKGATSQVNETTNEPKAPRPTTPGVASLVNATTNEPKALRTTTPGTGSKTGAVIGGTFGTLFLMVLIVGIAIWFCKRCN</sequence>
<comment type="caution">
    <text evidence="3">The sequence shown here is derived from an EMBL/GenBank/DDBJ whole genome shotgun (WGS) entry which is preliminary data.</text>
</comment>
<feature type="transmembrane region" description="Helical" evidence="2">
    <location>
        <begin position="132"/>
        <end position="155"/>
    </location>
</feature>
<gene>
    <name evidence="3" type="ORF">PMEA_00033776</name>
</gene>
<feature type="region of interest" description="Disordered" evidence="1">
    <location>
        <begin position="87"/>
        <end position="107"/>
    </location>
</feature>
<reference evidence="3 4" key="1">
    <citation type="submission" date="2022-05" db="EMBL/GenBank/DDBJ databases">
        <authorList>
            <consortium name="Genoscope - CEA"/>
            <person name="William W."/>
        </authorList>
    </citation>
    <scope>NUCLEOTIDE SEQUENCE [LARGE SCALE GENOMIC DNA]</scope>
</reference>
<keyword evidence="2" id="KW-1133">Transmembrane helix</keyword>
<protein>
    <submittedName>
        <fullName evidence="3">Uncharacterized protein</fullName>
    </submittedName>
</protein>
<dbReference type="EMBL" id="CALNXJ010000008">
    <property type="protein sequence ID" value="CAH3045763.1"/>
    <property type="molecule type" value="Genomic_DNA"/>
</dbReference>
<organism evidence="3 4">
    <name type="scientific">Pocillopora meandrina</name>
    <dbReference type="NCBI Taxonomy" id="46732"/>
    <lineage>
        <taxon>Eukaryota</taxon>
        <taxon>Metazoa</taxon>
        <taxon>Cnidaria</taxon>
        <taxon>Anthozoa</taxon>
        <taxon>Hexacorallia</taxon>
        <taxon>Scleractinia</taxon>
        <taxon>Astrocoeniina</taxon>
        <taxon>Pocilloporidae</taxon>
        <taxon>Pocillopora</taxon>
    </lineage>
</organism>